<keyword evidence="1" id="KW-0472">Membrane</keyword>
<keyword evidence="3" id="KW-1185">Reference proteome</keyword>
<keyword evidence="1" id="KW-0812">Transmembrane</keyword>
<accession>A0A1D9DY02</accession>
<keyword evidence="1" id="KW-1133">Transmembrane helix</keyword>
<evidence type="ECO:0008006" key="4">
    <source>
        <dbReference type="Google" id="ProtNLM"/>
    </source>
</evidence>
<dbReference type="RefSeq" id="WP_070954190.1">
    <property type="nucleotide sequence ID" value="NZ_CP015208.1"/>
</dbReference>
<feature type="transmembrane region" description="Helical" evidence="1">
    <location>
        <begin position="13"/>
        <end position="33"/>
    </location>
</feature>
<evidence type="ECO:0000313" key="3">
    <source>
        <dbReference type="Proteomes" id="UP000243784"/>
    </source>
</evidence>
<dbReference type="KEGG" id="rpla:A4Z71_01330"/>
<dbReference type="STRING" id="535712.A4Z71_01330"/>
<evidence type="ECO:0000256" key="1">
    <source>
        <dbReference type="SAM" id="Phobius"/>
    </source>
</evidence>
<name>A0A1D9DY02_9MICO</name>
<proteinExistence type="predicted"/>
<dbReference type="Proteomes" id="UP000243784">
    <property type="component" value="Chromosome"/>
</dbReference>
<organism evidence="2 3">
    <name type="scientific">Candidatus Rhodoluna planktonica</name>
    <dbReference type="NCBI Taxonomy" id="535712"/>
    <lineage>
        <taxon>Bacteria</taxon>
        <taxon>Bacillati</taxon>
        <taxon>Actinomycetota</taxon>
        <taxon>Actinomycetes</taxon>
        <taxon>Micrococcales</taxon>
        <taxon>Microbacteriaceae</taxon>
        <taxon>Luna cluster</taxon>
        <taxon>Luna-1 subcluster</taxon>
        <taxon>Rhodoluna</taxon>
    </lineage>
</organism>
<dbReference type="AlphaFoldDB" id="A0A1D9DY02"/>
<sequence length="111" mass="11931">MKSDERGSVTAEVALLTPAVLGLIALMLGLLAFQAQRVELIANSTAAARALARGEDRQSVENWLAEASKFAKPDFTLDAEQSCVELQIASNLLGGELWAITERSCARNLGW</sequence>
<reference evidence="2 3" key="1">
    <citation type="journal article" date="2016" name="Biochim. Biophys. Acta">
        <title>Photochemical characterization of actinorhodopsin and its functional existence in the natural host.</title>
        <authorList>
            <person name="Nakamura S."/>
            <person name="Kikukawa T."/>
            <person name="Tamogami J."/>
            <person name="Kamiya M."/>
            <person name="Aizawa T."/>
            <person name="Hahn M.W."/>
            <person name="Ihara K."/>
            <person name="Kamo N."/>
            <person name="Demura M."/>
        </authorList>
    </citation>
    <scope>NUCLEOTIDE SEQUENCE [LARGE SCALE GENOMIC DNA]</scope>
    <source>
        <strain evidence="2 3">MWH-Dar1</strain>
    </source>
</reference>
<dbReference type="EMBL" id="CP015208">
    <property type="protein sequence ID" value="AOY55679.1"/>
    <property type="molecule type" value="Genomic_DNA"/>
</dbReference>
<gene>
    <name evidence="2" type="ORF">A4Z71_01330</name>
</gene>
<protein>
    <recommendedName>
        <fullName evidence="4">Pilus assembly protein TadE</fullName>
    </recommendedName>
</protein>
<evidence type="ECO:0000313" key="2">
    <source>
        <dbReference type="EMBL" id="AOY55679.1"/>
    </source>
</evidence>